<dbReference type="EMBL" id="VLLL01000005">
    <property type="protein sequence ID" value="TWJ16142.1"/>
    <property type="molecule type" value="Genomic_DNA"/>
</dbReference>
<dbReference type="Gene3D" id="1.10.600.10">
    <property type="entry name" value="Farnesyl Diphosphate Synthase"/>
    <property type="match status" value="2"/>
</dbReference>
<dbReference type="SFLD" id="SFLDS00005">
    <property type="entry name" value="Isoprenoid_Synthase_Type_I"/>
    <property type="match status" value="2"/>
</dbReference>
<evidence type="ECO:0000256" key="3">
    <source>
        <dbReference type="SAM" id="MobiDB-lite"/>
    </source>
</evidence>
<sequence length="751" mass="84998">MSTKQPFNLPVFYMPYPARLNPNLETARQHTRTWARDMGMLDAPRVDGGLIWDEAELERHDYGLLCAYTHPDCDGPALDLITDWYVWVFFFDDHFLEMFKRTKDTDGAKAYLDRLHMFMPLNGEPMPEPTNPVELGLADLWQRTAPAMSDDWRRRFTVSTRNLLMESLWELANISQDRVANPIEYIAMRRKVGGAPWSANLVEYAVGAEVPADLAATRPLKVLRDTFSDGVHLRNDLFSYQREVQDEGENANAVLVFERFLGRPTQESAELVNDLLTSRLHQFENTALTEIPLLFADRAVTPDAQAAVAAYAKGLQDWQSGGHEWHMRSSRYMNKAPGVNPGPSGLGTAAARQAWSGPRRHTNVPFQQVGQTRLPDFYLPYPNPINPHLAEARKHNVDWIRRVGMTQAIEGLPGPGIWTEHQAEIFDLALCAAGIDPDGTAEELKLASDWLAWGTYGDDYYPVVFGRTGDIPAAIAQNKRLSLFMPVELTEMPPATNPIEAGLADLWLRTATPMPMRARREFRNAVEVMIESWIWELSNQMQNRIPDPIDYVEMRRKTFGSDLTMSLARLKHGQLVPDDVYESRPIQELESAASDYACLLNDVFSYQKEIQFEGEIHNGVLVTQEFLGCPPAEAVNVVNDLMTARMRQFQYIIDTELPQLYEEFDLSTEARGVLDAYVVDLQNWMAAILRWHRDCGRYDEHEQRGMPTVLDGPVGVGTSAAHHLRPGSGRFPGLSRRTPMAGRSRPAAMVR</sequence>
<protein>
    <recommendedName>
        <fullName evidence="2">Terpene synthase</fullName>
        <ecNumber evidence="2">4.2.3.-</ecNumber>
    </recommendedName>
</protein>
<keyword evidence="1 2" id="KW-0456">Lyase</keyword>
<keyword evidence="5" id="KW-1185">Reference proteome</keyword>
<comment type="cofactor">
    <cofactor evidence="2">
        <name>Mg(2+)</name>
        <dbReference type="ChEBI" id="CHEBI:18420"/>
    </cofactor>
</comment>
<dbReference type="EC" id="4.2.3.-" evidence="2"/>
<dbReference type="PANTHER" id="PTHR35201:SF4">
    <property type="entry name" value="BETA-PINACENE SYNTHASE-RELATED"/>
    <property type="match status" value="1"/>
</dbReference>
<dbReference type="AlphaFoldDB" id="A0A562VE49"/>
<name>A0A562VE49_9ACTN</name>
<keyword evidence="2" id="KW-0460">Magnesium</keyword>
<evidence type="ECO:0000313" key="5">
    <source>
        <dbReference type="Proteomes" id="UP000321617"/>
    </source>
</evidence>
<dbReference type="PANTHER" id="PTHR35201">
    <property type="entry name" value="TERPENE SYNTHASE"/>
    <property type="match status" value="1"/>
</dbReference>
<dbReference type="InterPro" id="IPR008949">
    <property type="entry name" value="Isoprenoid_synthase_dom_sf"/>
</dbReference>
<accession>A0A562VE49</accession>
<dbReference type="SUPFAM" id="SSF48576">
    <property type="entry name" value="Terpenoid synthases"/>
    <property type="match status" value="2"/>
</dbReference>
<comment type="caution">
    <text evidence="4">The sequence shown here is derived from an EMBL/GenBank/DDBJ whole genome shotgun (WGS) entry which is preliminary data.</text>
</comment>
<dbReference type="GO" id="GO:0010333">
    <property type="term" value="F:terpene synthase activity"/>
    <property type="evidence" value="ECO:0007669"/>
    <property type="project" value="InterPro"/>
</dbReference>
<gene>
    <name evidence="4" type="ORF">LX16_1866</name>
</gene>
<feature type="region of interest" description="Disordered" evidence="3">
    <location>
        <begin position="725"/>
        <end position="751"/>
    </location>
</feature>
<proteinExistence type="inferred from homology"/>
<evidence type="ECO:0000313" key="4">
    <source>
        <dbReference type="EMBL" id="TWJ16142.1"/>
    </source>
</evidence>
<comment type="similarity">
    <text evidence="2">Belongs to the terpene synthase family.</text>
</comment>
<dbReference type="SFLD" id="SFLDG01020">
    <property type="entry name" value="Terpene_Cyclase_Like_2"/>
    <property type="match status" value="2"/>
</dbReference>
<reference evidence="4 5" key="1">
    <citation type="journal article" date="2013" name="Stand. Genomic Sci.">
        <title>Genomic Encyclopedia of Type Strains, Phase I: The one thousand microbial genomes (KMG-I) project.</title>
        <authorList>
            <person name="Kyrpides N.C."/>
            <person name="Woyke T."/>
            <person name="Eisen J.A."/>
            <person name="Garrity G."/>
            <person name="Lilburn T.G."/>
            <person name="Beck B.J."/>
            <person name="Whitman W.B."/>
            <person name="Hugenholtz P."/>
            <person name="Klenk H.P."/>
        </authorList>
    </citation>
    <scope>NUCLEOTIDE SEQUENCE [LARGE SCALE GENOMIC DNA]</scope>
    <source>
        <strain evidence="4 5">DSM 45044</strain>
    </source>
</reference>
<dbReference type="InterPro" id="IPR034686">
    <property type="entry name" value="Terpene_cyclase-like_2"/>
</dbReference>
<evidence type="ECO:0000256" key="2">
    <source>
        <dbReference type="RuleBase" id="RU366034"/>
    </source>
</evidence>
<dbReference type="Pfam" id="PF19086">
    <property type="entry name" value="Terpene_syn_C_2"/>
    <property type="match status" value="2"/>
</dbReference>
<keyword evidence="2" id="KW-0479">Metal-binding</keyword>
<dbReference type="GO" id="GO:0046872">
    <property type="term" value="F:metal ion binding"/>
    <property type="evidence" value="ECO:0007669"/>
    <property type="project" value="UniProtKB-KW"/>
</dbReference>
<evidence type="ECO:0000256" key="1">
    <source>
        <dbReference type="ARBA" id="ARBA00023239"/>
    </source>
</evidence>
<dbReference type="RefSeq" id="WP_211354361.1">
    <property type="nucleotide sequence ID" value="NZ_BAABIJ010000001.1"/>
</dbReference>
<organism evidence="4 5">
    <name type="scientific">Stackebrandtia albiflava</name>
    <dbReference type="NCBI Taxonomy" id="406432"/>
    <lineage>
        <taxon>Bacteria</taxon>
        <taxon>Bacillati</taxon>
        <taxon>Actinomycetota</taxon>
        <taxon>Actinomycetes</taxon>
        <taxon>Glycomycetales</taxon>
        <taxon>Glycomycetaceae</taxon>
        <taxon>Stackebrandtia</taxon>
    </lineage>
</organism>
<dbReference type="Proteomes" id="UP000321617">
    <property type="component" value="Unassembled WGS sequence"/>
</dbReference>